<dbReference type="SUPFAM" id="SSF54160">
    <property type="entry name" value="Chromo domain-like"/>
    <property type="match status" value="1"/>
</dbReference>
<evidence type="ECO:0000313" key="4">
    <source>
        <dbReference type="Proteomes" id="UP000000305"/>
    </source>
</evidence>
<dbReference type="GO" id="GO:0008270">
    <property type="term" value="F:zinc ion binding"/>
    <property type="evidence" value="ECO:0007669"/>
    <property type="project" value="UniProtKB-KW"/>
</dbReference>
<evidence type="ECO:0000259" key="2">
    <source>
        <dbReference type="PROSITE" id="PS50158"/>
    </source>
</evidence>
<dbReference type="HOGENOM" id="CLU_1972705_0_0_1"/>
<evidence type="ECO:0000313" key="3">
    <source>
        <dbReference type="EMBL" id="EFX65189.1"/>
    </source>
</evidence>
<dbReference type="GO" id="GO:0005694">
    <property type="term" value="C:chromosome"/>
    <property type="evidence" value="ECO:0007669"/>
    <property type="project" value="UniProtKB-ARBA"/>
</dbReference>
<keyword evidence="4" id="KW-1185">Reference proteome</keyword>
<dbReference type="GO" id="GO:0003676">
    <property type="term" value="F:nucleic acid binding"/>
    <property type="evidence" value="ECO:0007669"/>
    <property type="project" value="InterPro"/>
</dbReference>
<keyword evidence="1" id="KW-0863">Zinc-finger</keyword>
<accession>E9HST6</accession>
<dbReference type="Gene3D" id="4.10.60.10">
    <property type="entry name" value="Zinc finger, CCHC-type"/>
    <property type="match status" value="1"/>
</dbReference>
<dbReference type="PROSITE" id="PS50158">
    <property type="entry name" value="ZF_CCHC"/>
    <property type="match status" value="1"/>
</dbReference>
<dbReference type="PANTHER" id="PTHR35454">
    <property type="entry name" value="AGAP005206-PA"/>
    <property type="match status" value="1"/>
</dbReference>
<feature type="domain" description="CCHC-type" evidence="2">
    <location>
        <begin position="107"/>
        <end position="122"/>
    </location>
</feature>
<name>E9HST6_DAPPU</name>
<sequence length="127" mass="14546">MKESGVASFGSDSSRSFHGKVHYLLKWLGTEEREWVTVSDMGKEFNQFTTEFNSRIMLLDRAENVVVVENSDIDENMAYLAGRIAAVGKKKKRNKRTKDQKMKRTPCNKCKVLGHYGRDCPNRPSVE</sequence>
<dbReference type="SUPFAM" id="SSF57756">
    <property type="entry name" value="Retrovirus zinc finger-like domains"/>
    <property type="match status" value="1"/>
</dbReference>
<gene>
    <name evidence="3" type="ORF">DAPPUDRAFT_117481</name>
</gene>
<proteinExistence type="predicted"/>
<organism evidence="3 4">
    <name type="scientific">Daphnia pulex</name>
    <name type="common">Water flea</name>
    <dbReference type="NCBI Taxonomy" id="6669"/>
    <lineage>
        <taxon>Eukaryota</taxon>
        <taxon>Metazoa</taxon>
        <taxon>Ecdysozoa</taxon>
        <taxon>Arthropoda</taxon>
        <taxon>Crustacea</taxon>
        <taxon>Branchiopoda</taxon>
        <taxon>Diplostraca</taxon>
        <taxon>Cladocera</taxon>
        <taxon>Anomopoda</taxon>
        <taxon>Daphniidae</taxon>
        <taxon>Daphnia</taxon>
    </lineage>
</organism>
<evidence type="ECO:0000256" key="1">
    <source>
        <dbReference type="PROSITE-ProRule" id="PRU00047"/>
    </source>
</evidence>
<dbReference type="AlphaFoldDB" id="E9HST6"/>
<protein>
    <recommendedName>
        <fullName evidence="2">CCHC-type domain-containing protein</fullName>
    </recommendedName>
</protein>
<dbReference type="EMBL" id="GL732757">
    <property type="protein sequence ID" value="EFX65189.1"/>
    <property type="molecule type" value="Genomic_DNA"/>
</dbReference>
<dbReference type="InterPro" id="IPR016197">
    <property type="entry name" value="Chromo-like_dom_sf"/>
</dbReference>
<dbReference type="Pfam" id="PF00098">
    <property type="entry name" value="zf-CCHC"/>
    <property type="match status" value="1"/>
</dbReference>
<dbReference type="PANTHER" id="PTHR35454:SF2">
    <property type="entry name" value="AGAP005206-PA"/>
    <property type="match status" value="1"/>
</dbReference>
<keyword evidence="1" id="KW-0479">Metal-binding</keyword>
<dbReference type="Proteomes" id="UP000000305">
    <property type="component" value="Unassembled WGS sequence"/>
</dbReference>
<dbReference type="InParanoid" id="E9HST6"/>
<dbReference type="InterPro" id="IPR001878">
    <property type="entry name" value="Znf_CCHC"/>
</dbReference>
<keyword evidence="1" id="KW-0862">Zinc</keyword>
<dbReference type="InterPro" id="IPR036875">
    <property type="entry name" value="Znf_CCHC_sf"/>
</dbReference>
<reference evidence="3 4" key="1">
    <citation type="journal article" date="2011" name="Science">
        <title>The ecoresponsive genome of Daphnia pulex.</title>
        <authorList>
            <person name="Colbourne J.K."/>
            <person name="Pfrender M.E."/>
            <person name="Gilbert D."/>
            <person name="Thomas W.K."/>
            <person name="Tucker A."/>
            <person name="Oakley T.H."/>
            <person name="Tokishita S."/>
            <person name="Aerts A."/>
            <person name="Arnold G.J."/>
            <person name="Basu M.K."/>
            <person name="Bauer D.J."/>
            <person name="Caceres C.E."/>
            <person name="Carmel L."/>
            <person name="Casola C."/>
            <person name="Choi J.H."/>
            <person name="Detter J.C."/>
            <person name="Dong Q."/>
            <person name="Dusheyko S."/>
            <person name="Eads B.D."/>
            <person name="Frohlich T."/>
            <person name="Geiler-Samerotte K.A."/>
            <person name="Gerlach D."/>
            <person name="Hatcher P."/>
            <person name="Jogdeo S."/>
            <person name="Krijgsveld J."/>
            <person name="Kriventseva E.V."/>
            <person name="Kultz D."/>
            <person name="Laforsch C."/>
            <person name="Lindquist E."/>
            <person name="Lopez J."/>
            <person name="Manak J.R."/>
            <person name="Muller J."/>
            <person name="Pangilinan J."/>
            <person name="Patwardhan R.P."/>
            <person name="Pitluck S."/>
            <person name="Pritham E.J."/>
            <person name="Rechtsteiner A."/>
            <person name="Rho M."/>
            <person name="Rogozin I.B."/>
            <person name="Sakarya O."/>
            <person name="Salamov A."/>
            <person name="Schaack S."/>
            <person name="Shapiro H."/>
            <person name="Shiga Y."/>
            <person name="Skalitzky C."/>
            <person name="Smith Z."/>
            <person name="Souvorov A."/>
            <person name="Sung W."/>
            <person name="Tang Z."/>
            <person name="Tsuchiya D."/>
            <person name="Tu H."/>
            <person name="Vos H."/>
            <person name="Wang M."/>
            <person name="Wolf Y.I."/>
            <person name="Yamagata H."/>
            <person name="Yamada T."/>
            <person name="Ye Y."/>
            <person name="Shaw J.R."/>
            <person name="Andrews J."/>
            <person name="Crease T.J."/>
            <person name="Tang H."/>
            <person name="Lucas S.M."/>
            <person name="Robertson H.M."/>
            <person name="Bork P."/>
            <person name="Koonin E.V."/>
            <person name="Zdobnov E.M."/>
            <person name="Grigoriev I.V."/>
            <person name="Lynch M."/>
            <person name="Boore J.L."/>
        </authorList>
    </citation>
    <scope>NUCLEOTIDE SEQUENCE [LARGE SCALE GENOMIC DNA]</scope>
</reference>
<dbReference type="KEGG" id="dpx:DAPPUDRAFT_117481"/>